<reference evidence="2" key="1">
    <citation type="submission" date="2021-01" db="EMBL/GenBank/DDBJ databases">
        <authorList>
            <consortium name="Aspergillus chevalieri M1 genome sequencing consortium"/>
            <person name="Kazuki M."/>
            <person name="Futagami T."/>
        </authorList>
    </citation>
    <scope>NUCLEOTIDE SEQUENCE</scope>
    <source>
        <strain evidence="2">M1</strain>
    </source>
</reference>
<proteinExistence type="predicted"/>
<dbReference type="Proteomes" id="UP000637239">
    <property type="component" value="Chromosome 2"/>
</dbReference>
<dbReference type="KEGG" id="ache:ACHE_20196S"/>
<dbReference type="RefSeq" id="XP_043133260.1">
    <property type="nucleotide sequence ID" value="XM_043284472.1"/>
</dbReference>
<dbReference type="AlphaFoldDB" id="A0A7R7ZJU7"/>
<feature type="region of interest" description="Disordered" evidence="1">
    <location>
        <begin position="162"/>
        <end position="190"/>
    </location>
</feature>
<evidence type="ECO:0000313" key="3">
    <source>
        <dbReference type="Proteomes" id="UP000637239"/>
    </source>
</evidence>
<gene>
    <name evidence="2" type="ORF">ACHE_20196S</name>
</gene>
<feature type="compositionally biased region" description="Acidic residues" evidence="1">
    <location>
        <begin position="34"/>
        <end position="48"/>
    </location>
</feature>
<name>A0A7R7ZJU7_ASPCH</name>
<reference evidence="2" key="2">
    <citation type="submission" date="2021-02" db="EMBL/GenBank/DDBJ databases">
        <title>Aspergillus chevalieri M1 genome sequence.</title>
        <authorList>
            <person name="Kadooka C."/>
            <person name="Mori K."/>
            <person name="Futagami T."/>
        </authorList>
    </citation>
    <scope>NUCLEOTIDE SEQUENCE</scope>
    <source>
        <strain evidence="2">M1</strain>
    </source>
</reference>
<sequence>MRVGNRVKHIFSFSFTNRRPNRSMWKEKSPAVVTDDDTSSYSDDSDSDDAIHISEDEGSDPSDVDVDDDDEYATSPNKRVRIISWRLDNNNNKMVPGRCRWTLEQERRLQAAQQQLARCQKAWSSEQEVWLKHIEKLHEEKEAHEDFVHLRAKQQEDERVHFRKALKRREQEQGDSGTASEEDEGLRRNQSLSRLRRLRRFS</sequence>
<feature type="region of interest" description="Disordered" evidence="1">
    <location>
        <begin position="22"/>
        <end position="73"/>
    </location>
</feature>
<feature type="compositionally biased region" description="Acidic residues" evidence="1">
    <location>
        <begin position="56"/>
        <end position="72"/>
    </location>
</feature>
<accession>A0A7R7ZJU7</accession>
<dbReference type="EMBL" id="AP024417">
    <property type="protein sequence ID" value="BCR84738.1"/>
    <property type="molecule type" value="Genomic_DNA"/>
</dbReference>
<keyword evidence="3" id="KW-1185">Reference proteome</keyword>
<evidence type="ECO:0000256" key="1">
    <source>
        <dbReference type="SAM" id="MobiDB-lite"/>
    </source>
</evidence>
<dbReference type="GeneID" id="66979097"/>
<organism evidence="2 3">
    <name type="scientific">Aspergillus chevalieri</name>
    <name type="common">Eurotium chevalieri</name>
    <dbReference type="NCBI Taxonomy" id="182096"/>
    <lineage>
        <taxon>Eukaryota</taxon>
        <taxon>Fungi</taxon>
        <taxon>Dikarya</taxon>
        <taxon>Ascomycota</taxon>
        <taxon>Pezizomycotina</taxon>
        <taxon>Eurotiomycetes</taxon>
        <taxon>Eurotiomycetidae</taxon>
        <taxon>Eurotiales</taxon>
        <taxon>Aspergillaceae</taxon>
        <taxon>Aspergillus</taxon>
        <taxon>Aspergillus subgen. Aspergillus</taxon>
    </lineage>
</organism>
<protein>
    <submittedName>
        <fullName evidence="2">Uncharacterized protein</fullName>
    </submittedName>
</protein>
<evidence type="ECO:0000313" key="2">
    <source>
        <dbReference type="EMBL" id="BCR84738.1"/>
    </source>
</evidence>